<evidence type="ECO:0000256" key="5">
    <source>
        <dbReference type="ARBA" id="ARBA00022833"/>
    </source>
</evidence>
<keyword evidence="5" id="KW-0862">Zinc</keyword>
<dbReference type="GO" id="GO:0008270">
    <property type="term" value="F:zinc ion binding"/>
    <property type="evidence" value="ECO:0007669"/>
    <property type="project" value="UniProtKB-KW"/>
</dbReference>
<dbReference type="InterPro" id="IPR046439">
    <property type="entry name" value="ZF_RZ_dom"/>
</dbReference>
<keyword evidence="3" id="KW-0479">Metal-binding</keyword>
<feature type="domain" description="RZ-type" evidence="8">
    <location>
        <begin position="551"/>
        <end position="624"/>
    </location>
</feature>
<protein>
    <recommendedName>
        <fullName evidence="8">RZ-type domain-containing protein</fullName>
    </recommendedName>
</protein>
<evidence type="ECO:0000256" key="3">
    <source>
        <dbReference type="ARBA" id="ARBA00022723"/>
    </source>
</evidence>
<feature type="coiled-coil region" evidence="7">
    <location>
        <begin position="444"/>
        <end position="471"/>
    </location>
</feature>
<keyword evidence="10" id="KW-1185">Reference proteome</keyword>
<accession>G4TJG1</accession>
<evidence type="ECO:0000256" key="7">
    <source>
        <dbReference type="SAM" id="Coils"/>
    </source>
</evidence>
<organism evidence="9 10">
    <name type="scientific">Serendipita indica (strain DSM 11827)</name>
    <name type="common">Root endophyte fungus</name>
    <name type="synonym">Piriformospora indica</name>
    <dbReference type="NCBI Taxonomy" id="1109443"/>
    <lineage>
        <taxon>Eukaryota</taxon>
        <taxon>Fungi</taxon>
        <taxon>Dikarya</taxon>
        <taxon>Basidiomycota</taxon>
        <taxon>Agaricomycotina</taxon>
        <taxon>Agaricomycetes</taxon>
        <taxon>Sebacinales</taxon>
        <taxon>Serendipitaceae</taxon>
        <taxon>Serendipita</taxon>
    </lineage>
</organism>
<evidence type="ECO:0000256" key="6">
    <source>
        <dbReference type="ARBA" id="ARBA00022859"/>
    </source>
</evidence>
<dbReference type="eggNOG" id="KOG1807">
    <property type="taxonomic scope" value="Eukaryota"/>
</dbReference>
<evidence type="ECO:0000256" key="2">
    <source>
        <dbReference type="ARBA" id="ARBA00022490"/>
    </source>
</evidence>
<name>G4TJG1_SERID</name>
<reference evidence="9 10" key="1">
    <citation type="journal article" date="2011" name="PLoS Pathog.">
        <title>Endophytic Life Strategies Decoded by Genome and Transcriptome Analyses of the Mutualistic Root Symbiont Piriformospora indica.</title>
        <authorList>
            <person name="Zuccaro A."/>
            <person name="Lahrmann U."/>
            <person name="Guldener U."/>
            <person name="Langen G."/>
            <person name="Pfiffi S."/>
            <person name="Biedenkopf D."/>
            <person name="Wong P."/>
            <person name="Samans B."/>
            <person name="Grimm C."/>
            <person name="Basiewicz M."/>
            <person name="Murat C."/>
            <person name="Martin F."/>
            <person name="Kogel K.H."/>
        </authorList>
    </citation>
    <scope>NUCLEOTIDE SEQUENCE [LARGE SCALE GENOMIC DNA]</scope>
    <source>
        <strain evidence="9 10">DSM 11827</strain>
    </source>
</reference>
<dbReference type="Pfam" id="PF20173">
    <property type="entry name" value="ZnF_RZ-type"/>
    <property type="match status" value="1"/>
</dbReference>
<dbReference type="PROSITE" id="PS51981">
    <property type="entry name" value="ZF_RZ"/>
    <property type="match status" value="1"/>
</dbReference>
<dbReference type="STRING" id="1109443.G4TJG1"/>
<dbReference type="InParanoid" id="G4TJG1"/>
<gene>
    <name evidence="9" type="ORF">PIIN_05393</name>
</gene>
<evidence type="ECO:0000256" key="4">
    <source>
        <dbReference type="ARBA" id="ARBA00022771"/>
    </source>
</evidence>
<dbReference type="OrthoDB" id="2423195at2759"/>
<dbReference type="HOGENOM" id="CLU_429000_0_0_1"/>
<sequence length="638" mass="71331">MLSTPATKPSIVNIGVSAFVSRDINAPAQIPVVKAANTVSAMRVVQPRALLVPRIAPGIVIISDVKLLVARLARDFLVTFVVVACFDVDMLALLFVANHAKIKYAPNVNPTDPGLDNILITLPCKHIFTVETLDGITGLKDYYERREDKWVRPTLPPPGTILSPTCPTCKGEFVSPRYGRVLKRCNLDLLERTVAANSSARIHRLLEQVDALNVSHLESQIIARLSPLASSEQNPAKALEISGMYRDKLESSNQHPFRFSDFFGGTLINSYGLQPAHGSRWDSVLAQPRLHYIESYSIATQRSAHTKAYEATLSKLYQKEHELLQSSPNLNEDSKRRLALQTARVKIGTPPPQSDKRFAIESIWLSVDIRLIMGKVAIALQHHVAKEERESQNFLSRVWGLLSSQPDKPKYSKTVSDFVAFIYQTCVIDAKLARELAVRSGAHKQVLLSELKLLRVELEEFNSRVRLLDGESTETVIQARRLLADEAKQSHHKTSITMAQATTTYYKAKKIQSTSEEPWVKENFTKTVQEILGRWEDAYKTLARGTFYQPVSVEEKRQIQQAFGFTHRGHWFICPNGHTFVIGECGGAMQVGRCNECGAPIGGTQHQLLGTNSRNREFEAIARDQGVEQSPFDWANDA</sequence>
<evidence type="ECO:0000256" key="1">
    <source>
        <dbReference type="ARBA" id="ARBA00004496"/>
    </source>
</evidence>
<dbReference type="Proteomes" id="UP000007148">
    <property type="component" value="Unassembled WGS sequence"/>
</dbReference>
<keyword evidence="7" id="KW-0175">Coiled coil</keyword>
<evidence type="ECO:0000259" key="8">
    <source>
        <dbReference type="PROSITE" id="PS51981"/>
    </source>
</evidence>
<proteinExistence type="predicted"/>
<comment type="subcellular location">
    <subcellularLocation>
        <location evidence="1">Cytoplasm</location>
    </subcellularLocation>
</comment>
<dbReference type="EMBL" id="CAFZ01000120">
    <property type="protein sequence ID" value="CCA71454.1"/>
    <property type="molecule type" value="Genomic_DNA"/>
</dbReference>
<dbReference type="AlphaFoldDB" id="G4TJG1"/>
<keyword evidence="2" id="KW-0963">Cytoplasm</keyword>
<evidence type="ECO:0000313" key="10">
    <source>
        <dbReference type="Proteomes" id="UP000007148"/>
    </source>
</evidence>
<keyword evidence="4" id="KW-0863">Zinc-finger</keyword>
<dbReference type="GO" id="GO:0002376">
    <property type="term" value="P:immune system process"/>
    <property type="evidence" value="ECO:0007669"/>
    <property type="project" value="UniProtKB-KW"/>
</dbReference>
<dbReference type="OMA" id="CNDISHA"/>
<comment type="caution">
    <text evidence="9">The sequence shown here is derived from an EMBL/GenBank/DDBJ whole genome shotgun (WGS) entry which is preliminary data.</text>
</comment>
<evidence type="ECO:0000313" key="9">
    <source>
        <dbReference type="EMBL" id="CCA71454.1"/>
    </source>
</evidence>
<keyword evidence="6" id="KW-0391">Immunity</keyword>
<dbReference type="GO" id="GO:0005737">
    <property type="term" value="C:cytoplasm"/>
    <property type="evidence" value="ECO:0007669"/>
    <property type="project" value="UniProtKB-SubCell"/>
</dbReference>